<keyword evidence="2" id="KW-1185">Reference proteome</keyword>
<dbReference type="SUPFAM" id="SSF101898">
    <property type="entry name" value="NHL repeat"/>
    <property type="match status" value="1"/>
</dbReference>
<dbReference type="InterPro" id="IPR026341">
    <property type="entry name" value="T9SS_type_B"/>
</dbReference>
<protein>
    <submittedName>
        <fullName evidence="1">T9SS type B sorting domain-containing protein</fullName>
    </submittedName>
</protein>
<dbReference type="Pfam" id="PF13585">
    <property type="entry name" value="CHU_C"/>
    <property type="match status" value="1"/>
</dbReference>
<evidence type="ECO:0000313" key="2">
    <source>
        <dbReference type="Proteomes" id="UP000318733"/>
    </source>
</evidence>
<dbReference type="PANTHER" id="PTHR35580:SF1">
    <property type="entry name" value="PHYTASE-LIKE DOMAIN-CONTAINING PROTEIN"/>
    <property type="match status" value="1"/>
</dbReference>
<proteinExistence type="predicted"/>
<dbReference type="RefSeq" id="WP_144248588.1">
    <property type="nucleotide sequence ID" value="NZ_VLPK01000002.1"/>
</dbReference>
<dbReference type="Gene3D" id="2.60.40.2700">
    <property type="match status" value="1"/>
</dbReference>
<dbReference type="PANTHER" id="PTHR35580">
    <property type="entry name" value="CELL SURFACE GLYCOPROTEIN (S-LAYER PROTEIN)-LIKE PROTEIN"/>
    <property type="match status" value="1"/>
</dbReference>
<dbReference type="Gene3D" id="2.60.40.10">
    <property type="entry name" value="Immunoglobulins"/>
    <property type="match status" value="1"/>
</dbReference>
<name>A0A556MKX0_9SPHI</name>
<dbReference type="EMBL" id="VLPK01000002">
    <property type="protein sequence ID" value="TSJ40550.1"/>
    <property type="molecule type" value="Genomic_DNA"/>
</dbReference>
<dbReference type="AlphaFoldDB" id="A0A556MKX0"/>
<dbReference type="InterPro" id="IPR013783">
    <property type="entry name" value="Ig-like_fold"/>
</dbReference>
<sequence length="930" mass="99676">MRLNRLFYFLALLLVLPVYVFGQKVPVAPTMLLDIAGQEYLISYYKFDAQGNIYVAGGQEYPYVAKFSANGALVWLKTFVDRTEWDVQGLDIDRNGNLTVIGRKVPVRQDSHYSSNFYLDAFVLHLDNNGNDLWEKSVESGSKNIPIDLSHANKYNDIQTGYNVTSDNAGNLIAVFSFAGSPDVDGNITAKGTLDGLVVKYDANGKVIWKFNLGATGGPPGGYDNFAVAAAVDKQNNIIVAGYTNGMVNYNPLGTPVNITGNSSMFLAKYSPAGILQWIKTIDGNMLDANITLALDGQDNIYLNGAFKNPMDFGVAPTLIPTSYNTQDIFIAKYSPTGNLLYHKSMGGTASTVINRGITTGPDNSLYLTGDFNGKVDLDPSSSVAELNSKGTVSMFLAKYDDNGNYQWAFGVPGFGSDARLDIVDDGGTLDFRDYAGGLFASGPRYINVNSSNEIFVAGAFKSTVNFDGTGCGVSNLTARGVNGNNDMFVVRYTPTTEKPVTNNTVTTPVVTGICPGDDPALISGSTPISNGNSYTYQWQQSTDSLIFTDIAGAVSKDFTPKAITAKTYYRRRLVVSACAAPNVSNVVKLTLLTPAYANTITAPAVTSFCNTGDADLIRGSVPKAVGDVTYQWQQSTDNISFTDISGAIAKEYDPPPLSVTTYYRRLINNSPCSIGVPGNTVTITINQLSATVSAEQTICMGSSVALNAAGGIRYSWSPAAGLSSADVASPVANPNVTTTYSVNIYNGDCSTTLQAKVNVVGRPTVDAGPDQEILSGDKVQLNAQVNNAEGATYSWTPTTYLDDPNIANPIASPLTNITYRLTVTSAQGCFIASDEVAIKVRAKLIVPNTFTPNGDGVNDLLIIDGLDVFKQSLLTIFNRNGQEVFKSQAYPKPWDGARKGKPVPMGTYYYVIDLKDGSKPLSGWVTIVR</sequence>
<dbReference type="InterPro" id="IPR052918">
    <property type="entry name" value="Motility_Chemotaxis_Reg"/>
</dbReference>
<gene>
    <name evidence="1" type="ORF">FO440_12415</name>
</gene>
<comment type="caution">
    <text evidence="1">The sequence shown here is derived from an EMBL/GenBank/DDBJ whole genome shotgun (WGS) entry which is preliminary data.</text>
</comment>
<organism evidence="1 2">
    <name type="scientific">Mucilaginibacter corticis</name>
    <dbReference type="NCBI Taxonomy" id="2597670"/>
    <lineage>
        <taxon>Bacteria</taxon>
        <taxon>Pseudomonadati</taxon>
        <taxon>Bacteroidota</taxon>
        <taxon>Sphingobacteriia</taxon>
        <taxon>Sphingobacteriales</taxon>
        <taxon>Sphingobacteriaceae</taxon>
        <taxon>Mucilaginibacter</taxon>
    </lineage>
</organism>
<dbReference type="OrthoDB" id="5726170at2"/>
<dbReference type="Gene3D" id="2.80.10.50">
    <property type="match status" value="1"/>
</dbReference>
<dbReference type="Proteomes" id="UP000318733">
    <property type="component" value="Unassembled WGS sequence"/>
</dbReference>
<accession>A0A556MKX0</accession>
<dbReference type="NCBIfam" id="TIGR04131">
    <property type="entry name" value="Bac_Flav_CTERM"/>
    <property type="match status" value="1"/>
</dbReference>
<evidence type="ECO:0000313" key="1">
    <source>
        <dbReference type="EMBL" id="TSJ40550.1"/>
    </source>
</evidence>
<reference evidence="1 2" key="1">
    <citation type="submission" date="2019-07" db="EMBL/GenBank/DDBJ databases">
        <authorList>
            <person name="Huq M.A."/>
        </authorList>
    </citation>
    <scope>NUCLEOTIDE SEQUENCE [LARGE SCALE GENOMIC DNA]</scope>
    <source>
        <strain evidence="1 2">MAH-19</strain>
    </source>
</reference>